<gene>
    <name evidence="1" type="ORF">LLUT_LOCUS27278</name>
</gene>
<proteinExistence type="predicted"/>
<organism evidence="1 2">
    <name type="scientific">Lupinus luteus</name>
    <name type="common">European yellow lupine</name>
    <dbReference type="NCBI Taxonomy" id="3873"/>
    <lineage>
        <taxon>Eukaryota</taxon>
        <taxon>Viridiplantae</taxon>
        <taxon>Streptophyta</taxon>
        <taxon>Embryophyta</taxon>
        <taxon>Tracheophyta</taxon>
        <taxon>Spermatophyta</taxon>
        <taxon>Magnoliopsida</taxon>
        <taxon>eudicotyledons</taxon>
        <taxon>Gunneridae</taxon>
        <taxon>Pentapetalae</taxon>
        <taxon>rosids</taxon>
        <taxon>fabids</taxon>
        <taxon>Fabales</taxon>
        <taxon>Fabaceae</taxon>
        <taxon>Papilionoideae</taxon>
        <taxon>50 kb inversion clade</taxon>
        <taxon>genistoids sensu lato</taxon>
        <taxon>core genistoids</taxon>
        <taxon>Genisteae</taxon>
        <taxon>Lupinus</taxon>
    </lineage>
</organism>
<dbReference type="Proteomes" id="UP001497480">
    <property type="component" value="Unassembled WGS sequence"/>
</dbReference>
<evidence type="ECO:0000313" key="2">
    <source>
        <dbReference type="Proteomes" id="UP001497480"/>
    </source>
</evidence>
<reference evidence="1 2" key="1">
    <citation type="submission" date="2024-03" db="EMBL/GenBank/DDBJ databases">
        <authorList>
            <person name="Martinez-Hernandez J."/>
        </authorList>
    </citation>
    <scope>NUCLEOTIDE SEQUENCE [LARGE SCALE GENOMIC DNA]</scope>
</reference>
<evidence type="ECO:0000313" key="1">
    <source>
        <dbReference type="EMBL" id="CAL0326218.1"/>
    </source>
</evidence>
<sequence length="66" mass="7537">MGNLGNVKTYTECPKKVREELWAIFNEKHNKDVATCQRVVQDARDILGNSNEERALNEGLEENTNC</sequence>
<accession>A0AAV1XZ70</accession>
<keyword evidence="2" id="KW-1185">Reference proteome</keyword>
<dbReference type="AlphaFoldDB" id="A0AAV1XZ70"/>
<comment type="caution">
    <text evidence="1">The sequence shown here is derived from an EMBL/GenBank/DDBJ whole genome shotgun (WGS) entry which is preliminary data.</text>
</comment>
<dbReference type="EMBL" id="CAXHTB010000019">
    <property type="protein sequence ID" value="CAL0326218.1"/>
    <property type="molecule type" value="Genomic_DNA"/>
</dbReference>
<protein>
    <submittedName>
        <fullName evidence="1">Uncharacterized protein</fullName>
    </submittedName>
</protein>
<name>A0AAV1XZ70_LUPLU</name>